<keyword evidence="3" id="KW-1185">Reference proteome</keyword>
<comment type="caution">
    <text evidence="2">The sequence shown here is derived from an EMBL/GenBank/DDBJ whole genome shotgun (WGS) entry which is preliminary data.</text>
</comment>
<dbReference type="Proteomes" id="UP000796880">
    <property type="component" value="Unassembled WGS sequence"/>
</dbReference>
<organism evidence="2 3">
    <name type="scientific">Rhamnella rubrinervis</name>
    <dbReference type="NCBI Taxonomy" id="2594499"/>
    <lineage>
        <taxon>Eukaryota</taxon>
        <taxon>Viridiplantae</taxon>
        <taxon>Streptophyta</taxon>
        <taxon>Embryophyta</taxon>
        <taxon>Tracheophyta</taxon>
        <taxon>Spermatophyta</taxon>
        <taxon>Magnoliopsida</taxon>
        <taxon>eudicotyledons</taxon>
        <taxon>Gunneridae</taxon>
        <taxon>Pentapetalae</taxon>
        <taxon>rosids</taxon>
        <taxon>fabids</taxon>
        <taxon>Rosales</taxon>
        <taxon>Rhamnaceae</taxon>
        <taxon>rhamnoid group</taxon>
        <taxon>Rhamneae</taxon>
        <taxon>Rhamnella</taxon>
    </lineage>
</organism>
<dbReference type="EMBL" id="VOIH02000010">
    <property type="protein sequence ID" value="KAF3435759.1"/>
    <property type="molecule type" value="Genomic_DNA"/>
</dbReference>
<evidence type="ECO:0000313" key="3">
    <source>
        <dbReference type="Proteomes" id="UP000796880"/>
    </source>
</evidence>
<sequence>MPYFLTHSRRIKHGVEVNIGIASPPLLSPPEASENRPPLEGDEGGGSEGGSDSGVIVDSGGGSGHLENQPPLGGDGGGESGVDVDLILALLLMVEGGGGSDEHPENHLWRDGGGGNESWKVMGGVDDYIDWEAFTEKSSRRYGSSRQLPSTSQEELQRKVAEVSTNCRRCSVC</sequence>
<protein>
    <submittedName>
        <fullName evidence="2">Uncharacterized protein</fullName>
    </submittedName>
</protein>
<feature type="region of interest" description="Disordered" evidence="1">
    <location>
        <begin position="21"/>
        <end position="79"/>
    </location>
</feature>
<evidence type="ECO:0000256" key="1">
    <source>
        <dbReference type="SAM" id="MobiDB-lite"/>
    </source>
</evidence>
<accession>A0A8K0GRI0</accession>
<gene>
    <name evidence="2" type="ORF">FNV43_RR22851</name>
</gene>
<dbReference type="AlphaFoldDB" id="A0A8K0GRI0"/>
<reference evidence="2" key="1">
    <citation type="submission" date="2020-03" db="EMBL/GenBank/DDBJ databases">
        <title>A high-quality chromosome-level genome assembly of a woody plant with both climbing and erect habits, Rhamnella rubrinervis.</title>
        <authorList>
            <person name="Lu Z."/>
            <person name="Yang Y."/>
            <person name="Zhu X."/>
            <person name="Sun Y."/>
        </authorList>
    </citation>
    <scope>NUCLEOTIDE SEQUENCE</scope>
    <source>
        <strain evidence="2">BYM</strain>
        <tissue evidence="2">Leaf</tissue>
    </source>
</reference>
<evidence type="ECO:0000313" key="2">
    <source>
        <dbReference type="EMBL" id="KAF3435759.1"/>
    </source>
</evidence>
<proteinExistence type="predicted"/>
<name>A0A8K0GRI0_9ROSA</name>
<feature type="compositionally biased region" description="Low complexity" evidence="1">
    <location>
        <begin position="22"/>
        <end position="32"/>
    </location>
</feature>